<dbReference type="CDD" id="cd14688">
    <property type="entry name" value="bZIP_YAP"/>
    <property type="match status" value="1"/>
</dbReference>
<keyword evidence="3" id="KW-1185">Reference proteome</keyword>
<organism evidence="2 3">
    <name type="scientific">Apiospora arundinis</name>
    <dbReference type="NCBI Taxonomy" id="335852"/>
    <lineage>
        <taxon>Eukaryota</taxon>
        <taxon>Fungi</taxon>
        <taxon>Dikarya</taxon>
        <taxon>Ascomycota</taxon>
        <taxon>Pezizomycotina</taxon>
        <taxon>Sordariomycetes</taxon>
        <taxon>Xylariomycetidae</taxon>
        <taxon>Amphisphaeriales</taxon>
        <taxon>Apiosporaceae</taxon>
        <taxon>Apiospora</taxon>
    </lineage>
</organism>
<feature type="compositionally biased region" description="Polar residues" evidence="1">
    <location>
        <begin position="113"/>
        <end position="125"/>
    </location>
</feature>
<comment type="caution">
    <text evidence="2">The sequence shown here is derived from an EMBL/GenBank/DDBJ whole genome shotgun (WGS) entry which is preliminary data.</text>
</comment>
<reference evidence="2 3" key="1">
    <citation type="journal article" date="2024" name="IMA Fungus">
        <title>Apiospora arundinis, a panoply of carbohydrate-active enzymes and secondary metabolites.</title>
        <authorList>
            <person name="Sorensen T."/>
            <person name="Petersen C."/>
            <person name="Muurmann A.T."/>
            <person name="Christiansen J.V."/>
            <person name="Brundto M.L."/>
            <person name="Overgaard C.K."/>
            <person name="Boysen A.T."/>
            <person name="Wollenberg R.D."/>
            <person name="Larsen T.O."/>
            <person name="Sorensen J.L."/>
            <person name="Nielsen K.L."/>
            <person name="Sondergaard T.E."/>
        </authorList>
    </citation>
    <scope>NUCLEOTIDE SEQUENCE [LARGE SCALE GENOMIC DNA]</scope>
    <source>
        <strain evidence="2 3">AAU 773</strain>
    </source>
</reference>
<dbReference type="EMBL" id="JAPCWZ010000007">
    <property type="protein sequence ID" value="KAK8855165.1"/>
    <property type="molecule type" value="Genomic_DNA"/>
</dbReference>
<sequence>MHLDTGSSSCCEGQSQTPSSPKALEKARLRRNQRNSRARKQAYIRDLENRWNECVRLGAQATVEMQREARRVQEENHVLRQLLQSRGMEHEAIQTAVSSMTVKTAPGELDLVSQSNGSAPHTTGSHCPEPRGASFDGAAPRVDPSFPDSDPAQSLNLSDWLEDLCDIKNAFEFEAYTPQNRTGL</sequence>
<dbReference type="PANTHER" id="PTHR42070:SF1">
    <property type="entry name" value="FILAMENT ASSOCIATED PROTEIN, PUTATIVE (AFU_ORTHOLOGUE AFUA_8G06630)-RELATED"/>
    <property type="match status" value="1"/>
</dbReference>
<feature type="region of interest" description="Disordered" evidence="1">
    <location>
        <begin position="1"/>
        <end position="41"/>
    </location>
</feature>
<accession>A0ABR2HYH9</accession>
<dbReference type="PANTHER" id="PTHR42070">
    <property type="entry name" value="FILAMENT ASSOCIATED PROTEIN, PUTATIVE (AFU_ORTHOLOGUE AFUA_8G06630)-RELATED"/>
    <property type="match status" value="1"/>
</dbReference>
<evidence type="ECO:0000256" key="1">
    <source>
        <dbReference type="SAM" id="MobiDB-lite"/>
    </source>
</evidence>
<feature type="compositionally biased region" description="Basic residues" evidence="1">
    <location>
        <begin position="28"/>
        <end position="41"/>
    </location>
</feature>
<gene>
    <name evidence="2" type="ORF">PGQ11_011077</name>
</gene>
<name>A0ABR2HYH9_9PEZI</name>
<feature type="region of interest" description="Disordered" evidence="1">
    <location>
        <begin position="113"/>
        <end position="154"/>
    </location>
</feature>
<evidence type="ECO:0000313" key="3">
    <source>
        <dbReference type="Proteomes" id="UP001390339"/>
    </source>
</evidence>
<proteinExistence type="predicted"/>
<protein>
    <submittedName>
        <fullName evidence="2">Major Facilitator Superfamily protein</fullName>
    </submittedName>
</protein>
<dbReference type="Proteomes" id="UP001390339">
    <property type="component" value="Unassembled WGS sequence"/>
</dbReference>
<feature type="compositionally biased region" description="Polar residues" evidence="1">
    <location>
        <begin position="1"/>
        <end position="20"/>
    </location>
</feature>
<dbReference type="Gene3D" id="1.20.5.170">
    <property type="match status" value="1"/>
</dbReference>
<evidence type="ECO:0000313" key="2">
    <source>
        <dbReference type="EMBL" id="KAK8855165.1"/>
    </source>
</evidence>